<dbReference type="Proteomes" id="UP000272400">
    <property type="component" value="Unassembled WGS sequence"/>
</dbReference>
<evidence type="ECO:0000259" key="1">
    <source>
        <dbReference type="Pfam" id="PF09423"/>
    </source>
</evidence>
<accession>A0A3N1DAI1</accession>
<dbReference type="Gene3D" id="3.60.21.70">
    <property type="entry name" value="PhoD-like phosphatase"/>
    <property type="match status" value="1"/>
</dbReference>
<dbReference type="InterPro" id="IPR056702">
    <property type="entry name" value="DUF7800"/>
</dbReference>
<name>A0A3N1DAI1_9ACTN</name>
<evidence type="ECO:0000313" key="3">
    <source>
        <dbReference type="EMBL" id="ROO90527.1"/>
    </source>
</evidence>
<dbReference type="SUPFAM" id="SSF56300">
    <property type="entry name" value="Metallo-dependent phosphatases"/>
    <property type="match status" value="1"/>
</dbReference>
<dbReference type="InterPro" id="IPR029052">
    <property type="entry name" value="Metallo-depent_PP-like"/>
</dbReference>
<feature type="domain" description="PhoD-like phosphatase metallophosphatase" evidence="1">
    <location>
        <begin position="120"/>
        <end position="425"/>
    </location>
</feature>
<reference evidence="3 4" key="1">
    <citation type="submission" date="2018-11" db="EMBL/GenBank/DDBJ databases">
        <title>Sequencing the genomes of 1000 actinobacteria strains.</title>
        <authorList>
            <person name="Klenk H.-P."/>
        </authorList>
    </citation>
    <scope>NUCLEOTIDE SEQUENCE [LARGE SCALE GENOMIC DNA]</scope>
    <source>
        <strain evidence="3 4">DSM 44254</strain>
    </source>
</reference>
<dbReference type="PANTHER" id="PTHR37031:SF2">
    <property type="entry name" value="PHOD-LIKE PHOSPHATASE METALLOPHOSPHATASE DOMAIN-CONTAINING PROTEIN"/>
    <property type="match status" value="1"/>
</dbReference>
<dbReference type="CDD" id="cd07389">
    <property type="entry name" value="MPP_PhoD"/>
    <property type="match status" value="1"/>
</dbReference>
<dbReference type="PANTHER" id="PTHR37031">
    <property type="entry name" value="METALLOPHOSPHATASE BINDING DOMAIN PROTEIN"/>
    <property type="match status" value="1"/>
</dbReference>
<comment type="caution">
    <text evidence="3">The sequence shown here is derived from an EMBL/GenBank/DDBJ whole genome shotgun (WGS) entry which is preliminary data.</text>
</comment>
<protein>
    <submittedName>
        <fullName evidence="3">PhoD-like phosphatase</fullName>
    </submittedName>
</protein>
<organism evidence="3 4">
    <name type="scientific">Actinocorallia herbida</name>
    <dbReference type="NCBI Taxonomy" id="58109"/>
    <lineage>
        <taxon>Bacteria</taxon>
        <taxon>Bacillati</taxon>
        <taxon>Actinomycetota</taxon>
        <taxon>Actinomycetes</taxon>
        <taxon>Streptosporangiales</taxon>
        <taxon>Thermomonosporaceae</taxon>
        <taxon>Actinocorallia</taxon>
    </lineage>
</organism>
<proteinExistence type="predicted"/>
<evidence type="ECO:0000313" key="4">
    <source>
        <dbReference type="Proteomes" id="UP000272400"/>
    </source>
</evidence>
<gene>
    <name evidence="3" type="ORF">EDD29_8258</name>
</gene>
<sequence length="532" mass="58438">MGGMTGLVLGPLLRWVGERGATVWVETTEACEVTVLGRTERTFAVHGHHYALVDVDGLEPGSATPYEVQLDGRRVWPEAGSEFPPSVIRTVDPARPAAVAFGSCRVAPAATETHGIDALSAFAHALKNGADFPDVLLMIGDQVYADGTGERMRAFISGRRDISAPPGEEIADFEEYTELYRLAWTTDPAVRWLLSTVATRSVFDDHDVRDDWNTSYAWRQSMAGVAWWRQRVVSGIGAYWIYQHLGNLSPEERRADKVLAAVRGAADGGAALDEFADLADREPSTARWSFRFELGRTRVVVVDSRASRLLTPTRRAMLDDAEQSWLDEQLTGGVDQLLIASSLPFLLPPVIHYAEAWNEPVAERSLDGFGEKLRQFADLEHWAAFRESFEAVSRAVLEVTRGGRGAPPKNIAFLGGDIHYSYLAKADGGLPIFQAVCSPFRNPLGGPFKWANRIACLRLLGGPARLFAKTTGVRRPPFGWRLTDGPWFKNAIATITPDSVVWHTPATGTTLRVLRSAPLDPKQTRLIPADPG</sequence>
<dbReference type="AlphaFoldDB" id="A0A3N1DAI1"/>
<dbReference type="EMBL" id="RJKE01000001">
    <property type="protein sequence ID" value="ROO90527.1"/>
    <property type="molecule type" value="Genomic_DNA"/>
</dbReference>
<evidence type="ECO:0000259" key="2">
    <source>
        <dbReference type="Pfam" id="PF25077"/>
    </source>
</evidence>
<feature type="domain" description="DUF7800" evidence="2">
    <location>
        <begin position="4"/>
        <end position="88"/>
    </location>
</feature>
<dbReference type="Pfam" id="PF09423">
    <property type="entry name" value="PhoD"/>
    <property type="match status" value="1"/>
</dbReference>
<dbReference type="Pfam" id="PF25077">
    <property type="entry name" value="DUF7800"/>
    <property type="match status" value="1"/>
</dbReference>
<dbReference type="InterPro" id="IPR018946">
    <property type="entry name" value="PhoD-like_MPP"/>
</dbReference>
<dbReference type="InterPro" id="IPR038607">
    <property type="entry name" value="PhoD-like_sf"/>
</dbReference>
<keyword evidence="4" id="KW-1185">Reference proteome</keyword>